<dbReference type="GO" id="GO:0005615">
    <property type="term" value="C:extracellular space"/>
    <property type="evidence" value="ECO:0007669"/>
    <property type="project" value="TreeGrafter"/>
</dbReference>
<keyword evidence="2" id="KW-0719">Serine esterase</keyword>
<evidence type="ECO:0000313" key="9">
    <source>
        <dbReference type="Proteomes" id="UP000887568"/>
    </source>
</evidence>
<accession>A0A914BN27</accession>
<feature type="signal peptide" evidence="6">
    <location>
        <begin position="1"/>
        <end position="24"/>
    </location>
</feature>
<comment type="similarity">
    <text evidence="1">Belongs to the type-B carboxylesterase/lipase family.</text>
</comment>
<dbReference type="InterPro" id="IPR029058">
    <property type="entry name" value="AB_hydrolase_fold"/>
</dbReference>
<dbReference type="GO" id="GO:0003990">
    <property type="term" value="F:acetylcholinesterase activity"/>
    <property type="evidence" value="ECO:0007669"/>
    <property type="project" value="TreeGrafter"/>
</dbReference>
<evidence type="ECO:0000256" key="5">
    <source>
        <dbReference type="PIRSR" id="PIRSR600997-1"/>
    </source>
</evidence>
<dbReference type="PRINTS" id="PR00878">
    <property type="entry name" value="CHOLNESTRASE"/>
</dbReference>
<keyword evidence="9" id="KW-1185">Reference proteome</keyword>
<keyword evidence="3" id="KW-0378">Hydrolase</keyword>
<dbReference type="PANTHER" id="PTHR43918">
    <property type="entry name" value="ACETYLCHOLINESTERASE"/>
    <property type="match status" value="1"/>
</dbReference>
<sequence length="2562" mass="285460">MGRMYTSVTFLVLALSVFLALTAAQDAPTVTIQQGVLVGTTETFQESQFIGVNKTIDVFRGIPFAEPPVGGLRFRAPVAKEPWVDTYDASYFRDACVQDPSQLYGATMSEDCLHLNIYAPKPAVPGGAAVMVWIHGGGYVSGSAVLTTYWGQPLAASGDVIVVTINYRLSAFGFLTTGDEALPGNVGLMDQTMALKWIKENIAAFGGDSNRITIFGESAGGASVNFHMLSEHSRGLFNRAILQSGTVFSPWAFSEEKEALRSLAFRLGERLGCVTSESMELVNCLRDKTATDLFGAIDLANSLYTVVVDGSFLVDTPTSLYLTGRYNHVDVLLGTNKDEGTVLFSAFNPAYANYATSPVAPTLNRREFDEVIANELSIFMAGNTDQLQAAIKMRYIDWSQADYIDHDFFPSYVEYSTDVQFACGTDGVARVHSYGGDNVFLYQMTHAPSVSLINLSTGLRQPWLGSTHGEDISFVFGCPFIPELSALYADFTDEERALAVQFMKFWTTFAKTGNPGTSQSGRDFWPRFTIPELGYKELSLNLTTSRALKSDKCHFWTSYVVQLNTMLADLDVAEREWREAFHTWKYTDLADWRYQFAEYKAINAKCCIVEYTVCQVISNRRTVFDDDKHFRNMTDSFLVVANALRVILVLNVFLAQTAAQTAAQDAPTVTVQQGVLVGTTETFQESQFIGVNKTIDVFKGIPFAELPVGRLRFEPPVAKEPWVGTYDATYFRDACVQDPLQAFGMPMSEDCLHLNIYATRTTFPEGAAVMVYIHSGSLNGGSAVLPDFNGLPLVSVGDVILVTINYRLNVFGFLTTGDEASPGNVGLKDQVMALEWIKQNIAAFGGDKERITIFGVGSGGLSVNLLVLSQQTTGLFSQAIMQSVTALSPSFYEDQELLRQQAFQVGERVGCRVSDSVALLDCLREINATALITAAPQSLFRSAPVLDGTFLDDTPANLYATGRYNHVKLLLGSNKDEGTFNVYLSQQFGEYRTKEQAPIINEEAFDQLVTEKFVRDYGYSNDQLTDAIRMQYIDWSQADNDSYDFFRSYVDFATDFSYACPVDQVARYHAQSGDDVYVYQMTHVPSVSYWNYGGFGPGWLLAGHAEDVQFVFGFPFIPAATALRGELQDDEKALSVKFMEFWTNFANTGNPGVQTPGSPPDPQRDFWPRFTIPELEYKELSLNLTSSRALKSDKCHFWNSYMVQLRTMLADLDVAEREWREAFHTWKYTDLADWRYQFAEYKAINAKIFIIHVYPCEGCIVEYTVCQVISNRRTVFDDDKHLRNMADSFLVVANALRVILALNVFLAQTAAQDAPTVTVQQGVLVGTTETFQESQFIGVNKTIDVFKGIPFAEPPVGRLRFRAPVAKEPWVGTYDATYFRDACVQDPLQTFGMPMSEDCLHLNLYATRTTFPEGAAVMVYVHGGGLVAGSAVLPDYNGLPLVSVGDVILVTINYRLNVFGFLTTGDEASPGNVGLKDQVMALEWIKQNIAAFGGDKERITIFGVSAGGLSVSLLVMSQQTTGLFSQAILQSGTALSPFAFYEDQELLRQQAFQVGERVGCSVSDSVALLDCLRETNATALFTAAPQSSFRSVAVLDGTFLDDTPANLYATNRYNHVKLLLGSNKDEGTFNVYLSQQFGEYRTKEQAPIINEEAFDQLVTEKCVNDYGYSNDQLTDAIKMQYIDWSQADNDSYDFFRSYVDFATDSSYSCPADQVARYHAQSGDDVYVYQMTHVPSVSYRNYGGFGPGWLLAGHAEDVQFVFGFPFIPAATALRGELQDDEKALSVKFMEFWTNFAKNGNPGVKAPGSPPDSQRDFWPRFTVPELGYKELSLNLTSSRALKSDECHFWNSYMIQLNTVLSDIDDAELEWRQAFYTWKYTDLADWRNQFAEYKAINVNIYSTIVLVRCLLKRSLRYILCWIKLGYSHVEVALSSIWSVNSRTVFDDDKHFRNMADSFLVVANALRVILVLNVFLAQTAAQDAPTVTVQQGVLLGTTETFQESQFIGVNKTIDVFKGIPFAEPPVGRLRFGAPVAKEPWVGTYDATYFRDACVQDPLQTFGMSMSEDCLHLNIYATRTTFLEGAAVMVYIHGGGLNAGSAVLPDYNGLPLVSVGDVILVTINYRLNVFGFLTTGDEASPGNVGLKDQVMALEWIKQNIAAFGGDKERITIFGESAGAFSVSLLVLSQQTTGLFSQAIIQSGTALSPFAFYEDQELLRQQAFQVGERVGCSVSDSVALLDCLRETNATALFTAAPQSLFRSVPVLDGTFLDDTPANLYATGRYNHVKLLLGSNKDEGTFYVYFNRQFGEYLTKEEPPVINEEAFDQIMTERLVYDYGYSNDQLTDAIRMQYIDWSQADNDSYDFFRSYVDFATDSSFACPADQVARYHAQSGDDVYVYQMTHVPSVSYWNYGGFGPGWLLAGHAEDVQFVFGFPFIPAATALRGELQDDEKALSVKFMEFWTNFANTGNPGVQTPGSPPDPQRDFWPRFTIPELGYKELSLNLTSSRALKSDKCHFWNSVMVQLNSMLAEMDEAEREWRQAFYTWKYTDLADWRNEFAEYKAINMN</sequence>
<dbReference type="OrthoDB" id="408631at2759"/>
<dbReference type="InterPro" id="IPR000997">
    <property type="entry name" value="Cholinesterase"/>
</dbReference>
<keyword evidence="4" id="KW-1015">Disulfide bond</keyword>
<feature type="chain" id="PRO_5037917067" description="Carboxylesterase type B domain-containing protein" evidence="6">
    <location>
        <begin position="25"/>
        <end position="2562"/>
    </location>
</feature>
<dbReference type="PROSITE" id="PS00122">
    <property type="entry name" value="CARBOXYLESTERASE_B_1"/>
    <property type="match status" value="3"/>
</dbReference>
<feature type="domain" description="Carboxylesterase type B" evidence="7">
    <location>
        <begin position="27"/>
        <end position="556"/>
    </location>
</feature>
<dbReference type="RefSeq" id="XP_038077136.1">
    <property type="nucleotide sequence ID" value="XM_038221208.1"/>
</dbReference>
<evidence type="ECO:0000259" key="7">
    <source>
        <dbReference type="Pfam" id="PF00135"/>
    </source>
</evidence>
<evidence type="ECO:0000313" key="8">
    <source>
        <dbReference type="EnsemblMetazoa" id="XP_038077136.1"/>
    </source>
</evidence>
<evidence type="ECO:0000256" key="2">
    <source>
        <dbReference type="ARBA" id="ARBA00022487"/>
    </source>
</evidence>
<organism evidence="8 9">
    <name type="scientific">Patiria miniata</name>
    <name type="common">Bat star</name>
    <name type="synonym">Asterina miniata</name>
    <dbReference type="NCBI Taxonomy" id="46514"/>
    <lineage>
        <taxon>Eukaryota</taxon>
        <taxon>Metazoa</taxon>
        <taxon>Echinodermata</taxon>
        <taxon>Eleutherozoa</taxon>
        <taxon>Asterozoa</taxon>
        <taxon>Asteroidea</taxon>
        <taxon>Valvatacea</taxon>
        <taxon>Valvatida</taxon>
        <taxon>Asterinidae</taxon>
        <taxon>Patiria</taxon>
    </lineage>
</organism>
<dbReference type="Pfam" id="PF00135">
    <property type="entry name" value="COesterase"/>
    <property type="match status" value="4"/>
</dbReference>
<feature type="domain" description="Carboxylesterase type B" evidence="7">
    <location>
        <begin position="666"/>
        <end position="1198"/>
    </location>
</feature>
<dbReference type="CDD" id="cd00312">
    <property type="entry name" value="Esterase_lipase"/>
    <property type="match status" value="1"/>
</dbReference>
<dbReference type="InterPro" id="IPR050654">
    <property type="entry name" value="AChE-related_enzymes"/>
</dbReference>
<dbReference type="GeneID" id="119744984"/>
<dbReference type="OMA" id="NATYFRY"/>
<proteinExistence type="inferred from homology"/>
<dbReference type="Proteomes" id="UP000887568">
    <property type="component" value="Unplaced"/>
</dbReference>
<feature type="active site" description="Charge relay system" evidence="5">
    <location>
        <position position="339"/>
    </location>
</feature>
<dbReference type="SUPFAM" id="SSF53474">
    <property type="entry name" value="alpha/beta-Hydrolases"/>
    <property type="match status" value="4"/>
</dbReference>
<evidence type="ECO:0000256" key="1">
    <source>
        <dbReference type="ARBA" id="ARBA00005964"/>
    </source>
</evidence>
<evidence type="ECO:0000256" key="3">
    <source>
        <dbReference type="ARBA" id="ARBA00022801"/>
    </source>
</evidence>
<dbReference type="InterPro" id="IPR002018">
    <property type="entry name" value="CarbesteraseB"/>
</dbReference>
<dbReference type="PANTHER" id="PTHR43918:SF4">
    <property type="entry name" value="CARBOXYLIC ESTER HYDROLASE"/>
    <property type="match status" value="1"/>
</dbReference>
<evidence type="ECO:0000256" key="4">
    <source>
        <dbReference type="ARBA" id="ARBA00023157"/>
    </source>
</evidence>
<feature type="domain" description="Carboxylesterase type B" evidence="7">
    <location>
        <begin position="1314"/>
        <end position="1847"/>
    </location>
</feature>
<dbReference type="Gene3D" id="3.40.50.1820">
    <property type="entry name" value="alpha/beta hydrolase"/>
    <property type="match status" value="4"/>
</dbReference>
<dbReference type="InterPro" id="IPR019826">
    <property type="entry name" value="Carboxylesterase_B_AS"/>
</dbReference>
<dbReference type="GO" id="GO:0005886">
    <property type="term" value="C:plasma membrane"/>
    <property type="evidence" value="ECO:0007669"/>
    <property type="project" value="TreeGrafter"/>
</dbReference>
<protein>
    <recommendedName>
        <fullName evidence="7">Carboxylesterase type B domain-containing protein</fullName>
    </recommendedName>
</protein>
<dbReference type="GO" id="GO:0006581">
    <property type="term" value="P:acetylcholine catabolic process"/>
    <property type="evidence" value="ECO:0007669"/>
    <property type="project" value="TreeGrafter"/>
</dbReference>
<dbReference type="FunFam" id="3.40.50.1820:FF:000337">
    <property type="entry name" value="Carboxylic ester hydrolase"/>
    <property type="match status" value="4"/>
</dbReference>
<feature type="active site" description="Acyl-ester intermediate" evidence="5">
    <location>
        <position position="218"/>
    </location>
</feature>
<feature type="domain" description="Carboxylesterase type B" evidence="7">
    <location>
        <begin position="1980"/>
        <end position="2513"/>
    </location>
</feature>
<evidence type="ECO:0000256" key="6">
    <source>
        <dbReference type="SAM" id="SignalP"/>
    </source>
</evidence>
<keyword evidence="6" id="KW-0732">Signal</keyword>
<feature type="active site" description="Charge relay system" evidence="5">
    <location>
        <position position="468"/>
    </location>
</feature>
<dbReference type="EnsemblMetazoa" id="XM_038221208.1">
    <property type="protein sequence ID" value="XP_038077136.1"/>
    <property type="gene ID" value="LOC119744984"/>
</dbReference>
<reference evidence="8" key="1">
    <citation type="submission" date="2022-11" db="UniProtKB">
        <authorList>
            <consortium name="EnsemblMetazoa"/>
        </authorList>
    </citation>
    <scope>IDENTIFICATION</scope>
</reference>
<name>A0A914BN27_PATMI</name>
<dbReference type="GO" id="GO:0019695">
    <property type="term" value="P:choline metabolic process"/>
    <property type="evidence" value="ECO:0007669"/>
    <property type="project" value="TreeGrafter"/>
</dbReference>